<feature type="compositionally biased region" description="Polar residues" evidence="1">
    <location>
        <begin position="181"/>
        <end position="191"/>
    </location>
</feature>
<dbReference type="VEuPathDB" id="TrichDB:TRFO_23817"/>
<dbReference type="EMBL" id="MLAK01000685">
    <property type="protein sequence ID" value="OHT07795.1"/>
    <property type="molecule type" value="Genomic_DNA"/>
</dbReference>
<dbReference type="SUPFAM" id="SSF52058">
    <property type="entry name" value="L domain-like"/>
    <property type="match status" value="1"/>
</dbReference>
<evidence type="ECO:0000256" key="1">
    <source>
        <dbReference type="SAM" id="MobiDB-lite"/>
    </source>
</evidence>
<dbReference type="RefSeq" id="XP_068360931.1">
    <property type="nucleotide sequence ID" value="XM_068503390.1"/>
</dbReference>
<comment type="caution">
    <text evidence="2">The sequence shown here is derived from an EMBL/GenBank/DDBJ whole genome shotgun (WGS) entry which is preliminary data.</text>
</comment>
<reference evidence="2" key="1">
    <citation type="submission" date="2016-10" db="EMBL/GenBank/DDBJ databases">
        <authorList>
            <person name="Benchimol M."/>
            <person name="Almeida L.G."/>
            <person name="Vasconcelos A.T."/>
            <person name="Perreira-Neves A."/>
            <person name="Rosa I.A."/>
            <person name="Tasca T."/>
            <person name="Bogo M.R."/>
            <person name="de Souza W."/>
        </authorList>
    </citation>
    <scope>NUCLEOTIDE SEQUENCE [LARGE SCALE GENOMIC DNA]</scope>
    <source>
        <strain evidence="2">K</strain>
    </source>
</reference>
<dbReference type="Proteomes" id="UP000179807">
    <property type="component" value="Unassembled WGS sequence"/>
</dbReference>
<dbReference type="Gene3D" id="3.80.10.10">
    <property type="entry name" value="Ribonuclease Inhibitor"/>
    <property type="match status" value="1"/>
</dbReference>
<sequence length="368" mass="40780">MSDLGQTLILSGRNFSTIPQLPEESNIAKLDLSNNRLVDFTGMKNYQRLAQFILDNNPKLSSFKGAEPTNGMTHFSCLKTPLGNSHSINLMAVLVFGDTLKIINGQQIPRSVYRQAAAIGTAVGDYILNGWVITNVDPIRIINPETRQRKTIYCGNTAAKSPSTSPSKPDDDKPLSVYSAADSSIEQNQGKISEEQNDDKNGEIPQQGQIDVNENDANENELRDRFNSIHNEYVSGIQPNQPPVRPKSPQQRSKTAATMRNTMREKTERPISPLGSPNMPFEEERKKKEIGNIDLPPNWMNFTSTRAQSRAAYTQSQQGYHQDKNNDGNNEEVGNNQDVISGEEQQPAEPISSGSFPAEVFDNVNAES</sequence>
<feature type="compositionally biased region" description="Polar residues" evidence="1">
    <location>
        <begin position="300"/>
        <end position="320"/>
    </location>
</feature>
<organism evidence="2 3">
    <name type="scientific">Tritrichomonas foetus</name>
    <dbReference type="NCBI Taxonomy" id="1144522"/>
    <lineage>
        <taxon>Eukaryota</taxon>
        <taxon>Metamonada</taxon>
        <taxon>Parabasalia</taxon>
        <taxon>Tritrichomonadida</taxon>
        <taxon>Tritrichomonadidae</taxon>
        <taxon>Tritrichomonas</taxon>
    </lineage>
</organism>
<feature type="compositionally biased region" description="Polar residues" evidence="1">
    <location>
        <begin position="248"/>
        <end position="261"/>
    </location>
</feature>
<dbReference type="GeneID" id="94838094"/>
<keyword evidence="3" id="KW-1185">Reference proteome</keyword>
<accession>A0A1J4K9A1</accession>
<dbReference type="InterPro" id="IPR032675">
    <property type="entry name" value="LRR_dom_sf"/>
</dbReference>
<feature type="compositionally biased region" description="Basic and acidic residues" evidence="1">
    <location>
        <begin position="282"/>
        <end position="291"/>
    </location>
</feature>
<evidence type="ECO:0008006" key="4">
    <source>
        <dbReference type="Google" id="ProtNLM"/>
    </source>
</evidence>
<gene>
    <name evidence="2" type="ORF">TRFO_23817</name>
</gene>
<proteinExistence type="predicted"/>
<evidence type="ECO:0000313" key="2">
    <source>
        <dbReference type="EMBL" id="OHT07795.1"/>
    </source>
</evidence>
<evidence type="ECO:0000313" key="3">
    <source>
        <dbReference type="Proteomes" id="UP000179807"/>
    </source>
</evidence>
<name>A0A1J4K9A1_9EUKA</name>
<feature type="region of interest" description="Disordered" evidence="1">
    <location>
        <begin position="154"/>
        <end position="214"/>
    </location>
</feature>
<dbReference type="AlphaFoldDB" id="A0A1J4K9A1"/>
<feature type="compositionally biased region" description="Basic and acidic residues" evidence="1">
    <location>
        <begin position="192"/>
        <end position="202"/>
    </location>
</feature>
<protein>
    <recommendedName>
        <fullName evidence="4">Leucine Rich Repeat family protein</fullName>
    </recommendedName>
</protein>
<feature type="compositionally biased region" description="Low complexity" evidence="1">
    <location>
        <begin position="327"/>
        <end position="339"/>
    </location>
</feature>
<feature type="region of interest" description="Disordered" evidence="1">
    <location>
        <begin position="234"/>
        <end position="368"/>
    </location>
</feature>